<keyword evidence="13" id="KW-1185">Reference proteome</keyword>
<dbReference type="RefSeq" id="XP_018117974.1">
    <property type="nucleotide sequence ID" value="XM_018262485.2"/>
</dbReference>
<keyword evidence="10 12" id="KW-0807">Transducer</keyword>
<accession>A0A1L8GCV1</accession>
<proteinExistence type="inferred from homology"/>
<evidence type="ECO:0000313" key="14">
    <source>
        <dbReference type="RefSeq" id="XP_018117974.1"/>
    </source>
</evidence>
<dbReference type="OrthoDB" id="8876749at2759"/>
<evidence type="ECO:0000256" key="11">
    <source>
        <dbReference type="RuleBase" id="RU004423"/>
    </source>
</evidence>
<evidence type="ECO:0000256" key="3">
    <source>
        <dbReference type="ARBA" id="ARBA00022480"/>
    </source>
</evidence>
<evidence type="ECO:0000256" key="8">
    <source>
        <dbReference type="ARBA" id="ARBA00023136"/>
    </source>
</evidence>
<protein>
    <recommendedName>
        <fullName evidence="12">Taste receptor type 2</fullName>
    </recommendedName>
</protein>
<dbReference type="Pfam" id="PF05296">
    <property type="entry name" value="TAS2R"/>
    <property type="match status" value="1"/>
</dbReference>
<dbReference type="GO" id="GO:0033038">
    <property type="term" value="F:bitter taste receptor activity"/>
    <property type="evidence" value="ECO:0000318"/>
    <property type="project" value="GO_Central"/>
</dbReference>
<evidence type="ECO:0000256" key="7">
    <source>
        <dbReference type="ARBA" id="ARBA00023040"/>
    </source>
</evidence>
<reference evidence="14" key="1">
    <citation type="submission" date="2025-08" db="UniProtKB">
        <authorList>
            <consortium name="RefSeq"/>
        </authorList>
    </citation>
    <scope>IDENTIFICATION</scope>
    <source>
        <strain evidence="14">J_2021</strain>
        <tissue evidence="14">Erythrocytes</tissue>
    </source>
</reference>
<evidence type="ECO:0000256" key="1">
    <source>
        <dbReference type="ARBA" id="ARBA00004141"/>
    </source>
</evidence>
<comment type="similarity">
    <text evidence="2 11">Belongs to the G-protein coupled receptor T2R family.</text>
</comment>
<keyword evidence="7 12" id="KW-0297">G-protein coupled receptor</keyword>
<keyword evidence="5 12" id="KW-0812">Transmembrane</keyword>
<keyword evidence="3 12" id="KW-0919">Taste</keyword>
<dbReference type="KEGG" id="xla:108716394"/>
<keyword evidence="8 12" id="KW-0472">Membrane</keyword>
<name>A0A1L8GCV1_XENLA</name>
<dbReference type="AlphaFoldDB" id="A0A1L8GCV1"/>
<evidence type="ECO:0000256" key="12">
    <source>
        <dbReference type="RuleBase" id="RU004424"/>
    </source>
</evidence>
<dbReference type="GO" id="GO:0004930">
    <property type="term" value="F:G protein-coupled receptor activity"/>
    <property type="evidence" value="ECO:0007669"/>
    <property type="project" value="UniProtKB-KW"/>
</dbReference>
<organism evidence="13 14">
    <name type="scientific">Xenopus laevis</name>
    <name type="common">African clawed frog</name>
    <dbReference type="NCBI Taxonomy" id="8355"/>
    <lineage>
        <taxon>Eukaryota</taxon>
        <taxon>Metazoa</taxon>
        <taxon>Chordata</taxon>
        <taxon>Craniata</taxon>
        <taxon>Vertebrata</taxon>
        <taxon>Euteleostomi</taxon>
        <taxon>Amphibia</taxon>
        <taxon>Batrachia</taxon>
        <taxon>Anura</taxon>
        <taxon>Pipoidea</taxon>
        <taxon>Pipidae</taxon>
        <taxon>Xenopodinae</taxon>
        <taxon>Xenopus</taxon>
        <taxon>Xenopus</taxon>
    </lineage>
</organism>
<evidence type="ECO:0000256" key="2">
    <source>
        <dbReference type="ARBA" id="ARBA00007376"/>
    </source>
</evidence>
<dbReference type="InterPro" id="IPR007960">
    <property type="entry name" value="TAS2R"/>
</dbReference>
<dbReference type="GO" id="GO:0001580">
    <property type="term" value="P:detection of chemical stimulus involved in sensory perception of bitter taste"/>
    <property type="evidence" value="ECO:0000318"/>
    <property type="project" value="GO_Central"/>
</dbReference>
<evidence type="ECO:0000256" key="5">
    <source>
        <dbReference type="ARBA" id="ARBA00022692"/>
    </source>
</evidence>
<dbReference type="CTD" id="108716394"/>
<evidence type="ECO:0000256" key="4">
    <source>
        <dbReference type="ARBA" id="ARBA00022606"/>
    </source>
</evidence>
<evidence type="ECO:0000256" key="9">
    <source>
        <dbReference type="ARBA" id="ARBA00023170"/>
    </source>
</evidence>
<dbReference type="SUPFAM" id="SSF81321">
    <property type="entry name" value="Family A G protein-coupled receptor-like"/>
    <property type="match status" value="1"/>
</dbReference>
<evidence type="ECO:0000256" key="6">
    <source>
        <dbReference type="ARBA" id="ARBA00022989"/>
    </source>
</evidence>
<dbReference type="PANTHER" id="PTHR11394:SF162">
    <property type="entry name" value="TASTE RECEPTOR TYPE 2"/>
    <property type="match status" value="1"/>
</dbReference>
<dbReference type="Gene3D" id="1.20.1070.10">
    <property type="entry name" value="Rhodopsin 7-helix transmembrane proteins"/>
    <property type="match status" value="1"/>
</dbReference>
<dbReference type="GeneID" id="108716394"/>
<dbReference type="PANTHER" id="PTHR11394">
    <property type="entry name" value="TASTE RECEPTOR TYPE 2"/>
    <property type="match status" value="1"/>
</dbReference>
<dbReference type="PaxDb" id="8355-A0A1L8GCV1"/>
<sequence length="307" mass="34820">MDLALQVIVLFQFFLGITVNGFIVGVFFTQWITGGNLNTIDTILIVVGLMRFLWHWVISLTNLLPDIELPVSATFISFISSLLNWNSFGLVSVLYVTYCVKISNYNNAVFLYIKLRISKTLKWLTVATLVINLAYSVISVPWDVVLSHQNNSDILLGNSPFIITGITTDYSFVLFCIVFSISFVIRLASMLALIHSLRRHMQQIQCSGTPIQNPHLAAHLRVIKVLILFLSLYIMYFTSLIIGSLDKYKTKRLSIPYVIILCFYPSVHSGVLIFSNRKLRKAGLAMYHRSINCAKTRKPNTQIQNTV</sequence>
<gene>
    <name evidence="14" type="primary">LOC108716394</name>
</gene>
<keyword evidence="4 12" id="KW-0716">Sensory transduction</keyword>
<evidence type="ECO:0000313" key="13">
    <source>
        <dbReference type="Proteomes" id="UP000186698"/>
    </source>
</evidence>
<dbReference type="STRING" id="8355.A0A1L8GCV1"/>
<keyword evidence="9 12" id="KW-0675">Receptor</keyword>
<dbReference type="OMA" id="CAIIWNI"/>
<evidence type="ECO:0000256" key="10">
    <source>
        <dbReference type="ARBA" id="ARBA00023224"/>
    </source>
</evidence>
<keyword evidence="6" id="KW-1133">Transmembrane helix</keyword>
<dbReference type="GO" id="GO:0016020">
    <property type="term" value="C:membrane"/>
    <property type="evidence" value="ECO:0000318"/>
    <property type="project" value="GO_Central"/>
</dbReference>
<dbReference type="Proteomes" id="UP000186698">
    <property type="component" value="Chromosome 5L"/>
</dbReference>
<comment type="subcellular location">
    <subcellularLocation>
        <location evidence="1 12">Membrane</location>
        <topology evidence="1 12">Multi-pass membrane protein</topology>
    </subcellularLocation>
</comment>